<proteinExistence type="predicted"/>
<dbReference type="PANTHER" id="PTHR23026">
    <property type="entry name" value="NADPH NITROREDUCTASE"/>
    <property type="match status" value="1"/>
</dbReference>
<evidence type="ECO:0000313" key="2">
    <source>
        <dbReference type="Proteomes" id="UP000269998"/>
    </source>
</evidence>
<name>A0A447GBE8_9MYCO</name>
<accession>A0A447GBE8</accession>
<dbReference type="GO" id="GO:0016491">
    <property type="term" value="F:oxidoreductase activity"/>
    <property type="evidence" value="ECO:0007669"/>
    <property type="project" value="UniProtKB-KW"/>
</dbReference>
<dbReference type="AlphaFoldDB" id="A0A447GBE8"/>
<dbReference type="PANTHER" id="PTHR23026:SF123">
    <property type="entry name" value="NAD(P)H NITROREDUCTASE RV3131-RELATED"/>
    <property type="match status" value="1"/>
</dbReference>
<gene>
    <name evidence="1" type="primary">acg_1</name>
    <name evidence="1" type="ORF">MB901379_01343</name>
</gene>
<dbReference type="InterPro" id="IPR000415">
    <property type="entry name" value="Nitroreductase-like"/>
</dbReference>
<keyword evidence="2" id="KW-1185">Reference proteome</keyword>
<dbReference type="NCBIfam" id="NF047509">
    <property type="entry name" value="Rv3131_FMN_oxido"/>
    <property type="match status" value="1"/>
</dbReference>
<dbReference type="InterPro" id="IPR050627">
    <property type="entry name" value="Nitroreductase/BluB"/>
</dbReference>
<dbReference type="EMBL" id="LR130759">
    <property type="protein sequence ID" value="VDM87796.1"/>
    <property type="molecule type" value="Genomic_DNA"/>
</dbReference>
<sequence>MDIEALKNAVLLASRAPSVHNSQPWRWVAEYGAQITLRLFVDRNRTVPATDRSGRQALLSCGAVLDHFRTAAASAGWYANVVRFPNPNDSAQLATIDFGATEHVTEAERRRADAMLRRRTDRLAFDRPRYWNLVEPILRGIVDEDVAMLDVLTDHQRPQLVEASQLSAALRRDDPTYHAELDWWTSPFALVEGIPPSSLPSDTERHRVDVGREFPVRGHQNRRAEVSADFSKILVLSTRTNTRNDVLRCGEALSRVLLECTMAGMATCTLSHLIESAESREAVRELIGRRGDPQVLIRAGTAPSIDDIPAPTPRRSIDSVFEIRYAPGKVD</sequence>
<dbReference type="Proteomes" id="UP000269998">
    <property type="component" value="Chromosome"/>
</dbReference>
<dbReference type="EC" id="1.-.-.-" evidence="1"/>
<dbReference type="Gene3D" id="3.40.109.10">
    <property type="entry name" value="NADH Oxidase"/>
    <property type="match status" value="1"/>
</dbReference>
<evidence type="ECO:0000313" key="1">
    <source>
        <dbReference type="EMBL" id="VDM87796.1"/>
    </source>
</evidence>
<keyword evidence="1" id="KW-0560">Oxidoreductase</keyword>
<organism evidence="1 2">
    <name type="scientific">Mycobacterium basiliense</name>
    <dbReference type="NCBI Taxonomy" id="2094119"/>
    <lineage>
        <taxon>Bacteria</taxon>
        <taxon>Bacillati</taxon>
        <taxon>Actinomycetota</taxon>
        <taxon>Actinomycetes</taxon>
        <taxon>Mycobacteriales</taxon>
        <taxon>Mycobacteriaceae</taxon>
        <taxon>Mycobacterium</taxon>
    </lineage>
</organism>
<dbReference type="KEGG" id="mbai:MB901379_01343"/>
<protein>
    <submittedName>
        <fullName evidence="1">NAD(P)H nitroreductase acg</fullName>
        <ecNumber evidence="1">1.-.-.-</ecNumber>
    </submittedName>
</protein>
<reference evidence="2" key="1">
    <citation type="submission" date="2018-02" db="EMBL/GenBank/DDBJ databases">
        <authorList>
            <person name="Seth-Smith MB H."/>
            <person name="Seth-Smith H."/>
        </authorList>
    </citation>
    <scope>NUCLEOTIDE SEQUENCE [LARGE SCALE GENOMIC DNA]</scope>
</reference>
<dbReference type="SUPFAM" id="SSF55469">
    <property type="entry name" value="FMN-dependent nitroreductase-like"/>
    <property type="match status" value="2"/>
</dbReference>